<reference evidence="9 10" key="1">
    <citation type="submission" date="2013-04" db="EMBL/GenBank/DDBJ databases">
        <title>The Genome Sequence of Parabacteroides gordonii DSM 23371.</title>
        <authorList>
            <consortium name="The Broad Institute Genomics Platform"/>
            <person name="Earl A."/>
            <person name="Ward D."/>
            <person name="Feldgarden M."/>
            <person name="Gevers D."/>
            <person name="Martens E."/>
            <person name="Sakamoto M."/>
            <person name="Benno Y."/>
            <person name="Suzuki N."/>
            <person name="Matsunaga N."/>
            <person name="Koshihara K."/>
            <person name="Seki M."/>
            <person name="Komiya H."/>
            <person name="Walker B."/>
            <person name="Young S."/>
            <person name="Zeng Q."/>
            <person name="Gargeya S."/>
            <person name="Fitzgerald M."/>
            <person name="Haas B."/>
            <person name="Abouelleil A."/>
            <person name="Allen A.W."/>
            <person name="Alvarado L."/>
            <person name="Arachchi H.M."/>
            <person name="Berlin A.M."/>
            <person name="Chapman S.B."/>
            <person name="Gainer-Dewar J."/>
            <person name="Goldberg J."/>
            <person name="Griggs A."/>
            <person name="Gujja S."/>
            <person name="Hansen M."/>
            <person name="Howarth C."/>
            <person name="Imamovic A."/>
            <person name="Ireland A."/>
            <person name="Larimer J."/>
            <person name="McCowan C."/>
            <person name="Murphy C."/>
            <person name="Pearson M."/>
            <person name="Poon T.W."/>
            <person name="Priest M."/>
            <person name="Roberts A."/>
            <person name="Saif S."/>
            <person name="Shea T."/>
            <person name="Sisk P."/>
            <person name="Sykes S."/>
            <person name="Wortman J."/>
            <person name="Nusbaum C."/>
            <person name="Birren B."/>
        </authorList>
    </citation>
    <scope>NUCLEOTIDE SEQUENCE [LARGE SCALE GENOMIC DNA]</scope>
    <source>
        <strain evidence="9 10">MS-1</strain>
    </source>
</reference>
<dbReference type="SUPFAM" id="SSF48452">
    <property type="entry name" value="TPR-like"/>
    <property type="match status" value="1"/>
</dbReference>
<dbReference type="InterPro" id="IPR011990">
    <property type="entry name" value="TPR-like_helical_dom_sf"/>
</dbReference>
<dbReference type="Gene3D" id="1.25.40.390">
    <property type="match status" value="1"/>
</dbReference>
<dbReference type="Proteomes" id="UP000033035">
    <property type="component" value="Unassembled WGS sequence"/>
</dbReference>
<feature type="chain" id="PRO_5002489688" description="RagB/SusD domain-containing protein" evidence="6">
    <location>
        <begin position="25"/>
        <end position="552"/>
    </location>
</feature>
<dbReference type="PATRIC" id="fig|1203610.3.peg.3126"/>
<keyword evidence="10" id="KW-1185">Reference proteome</keyword>
<dbReference type="Pfam" id="PF14322">
    <property type="entry name" value="SusD-like_3"/>
    <property type="match status" value="1"/>
</dbReference>
<dbReference type="InterPro" id="IPR012944">
    <property type="entry name" value="SusD_RagB_dom"/>
</dbReference>
<evidence type="ECO:0000256" key="1">
    <source>
        <dbReference type="ARBA" id="ARBA00004442"/>
    </source>
</evidence>
<dbReference type="GO" id="GO:0009279">
    <property type="term" value="C:cell outer membrane"/>
    <property type="evidence" value="ECO:0007669"/>
    <property type="project" value="UniProtKB-SubCell"/>
</dbReference>
<evidence type="ECO:0000259" key="8">
    <source>
        <dbReference type="Pfam" id="PF14322"/>
    </source>
</evidence>
<dbReference type="AlphaFoldDB" id="A0A0F5JCW1"/>
<evidence type="ECO:0000256" key="4">
    <source>
        <dbReference type="ARBA" id="ARBA00023136"/>
    </source>
</evidence>
<evidence type="ECO:0000313" key="9">
    <source>
        <dbReference type="EMBL" id="KKB55589.1"/>
    </source>
</evidence>
<feature type="domain" description="SusD-like N-terminal" evidence="8">
    <location>
        <begin position="112"/>
        <end position="243"/>
    </location>
</feature>
<proteinExistence type="inferred from homology"/>
<evidence type="ECO:0000256" key="2">
    <source>
        <dbReference type="ARBA" id="ARBA00006275"/>
    </source>
</evidence>
<comment type="similarity">
    <text evidence="2">Belongs to the SusD family.</text>
</comment>
<evidence type="ECO:0000256" key="5">
    <source>
        <dbReference type="ARBA" id="ARBA00023237"/>
    </source>
</evidence>
<protein>
    <recommendedName>
        <fullName evidence="11">RagB/SusD domain-containing protein</fullName>
    </recommendedName>
</protein>
<dbReference type="EMBL" id="AQHW01000015">
    <property type="protein sequence ID" value="KKB55589.1"/>
    <property type="molecule type" value="Genomic_DNA"/>
</dbReference>
<dbReference type="RefSeq" id="WP_028726087.1">
    <property type="nucleotide sequence ID" value="NZ_AUAE01000008.1"/>
</dbReference>
<keyword evidence="3 6" id="KW-0732">Signal</keyword>
<dbReference type="Pfam" id="PF07980">
    <property type="entry name" value="SusD_RagB"/>
    <property type="match status" value="1"/>
</dbReference>
<evidence type="ECO:0000256" key="3">
    <source>
        <dbReference type="ARBA" id="ARBA00022729"/>
    </source>
</evidence>
<accession>A0A0F5JCW1</accession>
<evidence type="ECO:0000313" key="10">
    <source>
        <dbReference type="Proteomes" id="UP000033035"/>
    </source>
</evidence>
<feature type="signal peptide" evidence="6">
    <location>
        <begin position="1"/>
        <end position="24"/>
    </location>
</feature>
<evidence type="ECO:0000259" key="7">
    <source>
        <dbReference type="Pfam" id="PF07980"/>
    </source>
</evidence>
<evidence type="ECO:0000256" key="6">
    <source>
        <dbReference type="SAM" id="SignalP"/>
    </source>
</evidence>
<dbReference type="HOGENOM" id="CLU_015553_3_2_10"/>
<evidence type="ECO:0008006" key="11">
    <source>
        <dbReference type="Google" id="ProtNLM"/>
    </source>
</evidence>
<dbReference type="STRING" id="1203610.HMPREF1536_03060"/>
<keyword evidence="4" id="KW-0472">Membrane</keyword>
<sequence>MKRLYRTFKFTAIALLAISLSNCTGELTTNSSTDVDESTILSSTTGLNMSLTGTYKYLLLGESGAGSQNDACYAGVTGLCMGYDLLGADILSTKNYGGSVEDHYRFSEGRTQSAGDYAKRIWTNMYKIINQVNIIIDALPEATGTEAEKAELKGQCLAMRGIAYFNLLLNYQQTYAIAKDKRGVILRLSSEDPDSMPFSTVEQGYQQVVKDLKEAESLLASFDRIEEWRLNAEVATGYLARVYQVMGDWNNALTEAKKVYDNHSSLMTKAEWCSGFDNLITDGCKEVIWGIKFTNLSNISSNTEFNYWYNQDPSYGEGMTDGPIYNFINLFVDSKYVQLFDETDFRGSKCTKTEGVTDADEKPVMFWHRTANGNEETRAKWAYNKFKYYGDANGSPQGHSYPEFCYMRSAEMLLIMAEAEANLNNVGAALSHLNTLQNAREVAKPTTATGKDELLEAIYVERRKELLGEGVTGMYDLMRLQKPLYRYAATNEDPAGHFSLGLNFLDNYNPTDKAPYGYLPSNDYRFLYQIPQLEFTQNTEISESEQNPFKGN</sequence>
<comment type="subcellular location">
    <subcellularLocation>
        <location evidence="1">Cell outer membrane</location>
    </subcellularLocation>
</comment>
<keyword evidence="5" id="KW-0998">Cell outer membrane</keyword>
<feature type="domain" description="RagB/SusD" evidence="7">
    <location>
        <begin position="320"/>
        <end position="548"/>
    </location>
</feature>
<comment type="caution">
    <text evidence="9">The sequence shown here is derived from an EMBL/GenBank/DDBJ whole genome shotgun (WGS) entry which is preliminary data.</text>
</comment>
<name>A0A0F5JCW1_9BACT</name>
<gene>
    <name evidence="9" type="ORF">HMPREF1536_03060</name>
</gene>
<organism evidence="9 10">
    <name type="scientific">Parabacteroides gordonii MS-1 = DSM 23371</name>
    <dbReference type="NCBI Taxonomy" id="1203610"/>
    <lineage>
        <taxon>Bacteria</taxon>
        <taxon>Pseudomonadati</taxon>
        <taxon>Bacteroidota</taxon>
        <taxon>Bacteroidia</taxon>
        <taxon>Bacteroidales</taxon>
        <taxon>Tannerellaceae</taxon>
        <taxon>Parabacteroides</taxon>
    </lineage>
</organism>
<dbReference type="InterPro" id="IPR033985">
    <property type="entry name" value="SusD-like_N"/>
</dbReference>